<name>A0A4Y8KRA6_9MICO</name>
<feature type="compositionally biased region" description="Polar residues" evidence="1">
    <location>
        <begin position="223"/>
        <end position="232"/>
    </location>
</feature>
<reference evidence="3 4" key="1">
    <citation type="submission" date="2019-03" db="EMBL/GenBank/DDBJ databases">
        <title>Genomics of glacier-inhabiting Cryobacterium strains.</title>
        <authorList>
            <person name="Liu Q."/>
            <person name="Xin Y.-H."/>
        </authorList>
    </citation>
    <scope>NUCLEOTIDE SEQUENCE [LARGE SCALE GENOMIC DNA]</scope>
    <source>
        <strain evidence="3 4">CGMCC 1.4292</strain>
    </source>
</reference>
<dbReference type="Proteomes" id="UP000298218">
    <property type="component" value="Unassembled WGS sequence"/>
</dbReference>
<keyword evidence="4" id="KW-1185">Reference proteome</keyword>
<feature type="compositionally biased region" description="Basic and acidic residues" evidence="1">
    <location>
        <begin position="261"/>
        <end position="270"/>
    </location>
</feature>
<evidence type="ECO:0000256" key="2">
    <source>
        <dbReference type="SAM" id="Phobius"/>
    </source>
</evidence>
<dbReference type="AlphaFoldDB" id="A0A4Y8KRA6"/>
<gene>
    <name evidence="3" type="ORF">E3T53_13515</name>
</gene>
<feature type="transmembrane region" description="Helical" evidence="2">
    <location>
        <begin position="170"/>
        <end position="191"/>
    </location>
</feature>
<sequence>MYLTDTLRGLWRRWYIVMPGILIAASLAIGAWYLIPPGYERSSTQLLVPGAGSIPDGANPYLFLGGLTPAADVIVRAVGSENLLNEVVAEYPGVKIEVSRDTTTAGPVILIVVTAPSNAAAGEVLGLLVERTAMVVDDIQKTEGIAAPNRMNVLPVTVDSRSVLQERNRFIAAGAAGFIGLALTLLLASLVDGFSLQRKRDGDGAGSTAEATRPPNGAPDIVNGTNPASTALSPKPARASVASGPSGPPRRSSKTSAVRGQPRDDSEEHATASTLRNPR</sequence>
<evidence type="ECO:0000313" key="4">
    <source>
        <dbReference type="Proteomes" id="UP000298218"/>
    </source>
</evidence>
<keyword evidence="2" id="KW-1133">Transmembrane helix</keyword>
<protein>
    <recommendedName>
        <fullName evidence="5">Polysaccharide chain length determinant N-terminal domain-containing protein</fullName>
    </recommendedName>
</protein>
<feature type="region of interest" description="Disordered" evidence="1">
    <location>
        <begin position="199"/>
        <end position="279"/>
    </location>
</feature>
<evidence type="ECO:0000313" key="3">
    <source>
        <dbReference type="EMBL" id="TFD76495.1"/>
    </source>
</evidence>
<dbReference type="EMBL" id="SOHQ01000037">
    <property type="protein sequence ID" value="TFD76495.1"/>
    <property type="molecule type" value="Genomic_DNA"/>
</dbReference>
<proteinExistence type="predicted"/>
<dbReference type="RefSeq" id="WP_134172800.1">
    <property type="nucleotide sequence ID" value="NZ_SODI01000001.1"/>
</dbReference>
<comment type="caution">
    <text evidence="3">The sequence shown here is derived from an EMBL/GenBank/DDBJ whole genome shotgun (WGS) entry which is preliminary data.</text>
</comment>
<organism evidence="3 4">
    <name type="scientific">Cryobacterium psychrophilum</name>
    <dbReference type="NCBI Taxonomy" id="41988"/>
    <lineage>
        <taxon>Bacteria</taxon>
        <taxon>Bacillati</taxon>
        <taxon>Actinomycetota</taxon>
        <taxon>Actinomycetes</taxon>
        <taxon>Micrococcales</taxon>
        <taxon>Microbacteriaceae</taxon>
        <taxon>Cryobacterium</taxon>
    </lineage>
</organism>
<keyword evidence="2" id="KW-0472">Membrane</keyword>
<keyword evidence="2" id="KW-0812">Transmembrane</keyword>
<feature type="compositionally biased region" description="Low complexity" evidence="1">
    <location>
        <begin position="236"/>
        <end position="245"/>
    </location>
</feature>
<accession>A0A4Y8KRA6</accession>
<feature type="transmembrane region" description="Helical" evidence="2">
    <location>
        <begin position="14"/>
        <end position="35"/>
    </location>
</feature>
<dbReference type="OrthoDB" id="3695950at2"/>
<evidence type="ECO:0008006" key="5">
    <source>
        <dbReference type="Google" id="ProtNLM"/>
    </source>
</evidence>
<evidence type="ECO:0000256" key="1">
    <source>
        <dbReference type="SAM" id="MobiDB-lite"/>
    </source>
</evidence>